<accession>A0A0V7ZTH4</accession>
<dbReference type="RefSeq" id="WP_058183631.1">
    <property type="nucleotide sequence ID" value="NZ_LMTZ01000085.1"/>
</dbReference>
<organism evidence="1 2">
    <name type="scientific">Mastigocoleus testarum BC008</name>
    <dbReference type="NCBI Taxonomy" id="371196"/>
    <lineage>
        <taxon>Bacteria</taxon>
        <taxon>Bacillati</taxon>
        <taxon>Cyanobacteriota</taxon>
        <taxon>Cyanophyceae</taxon>
        <taxon>Nostocales</taxon>
        <taxon>Hapalosiphonaceae</taxon>
        <taxon>Mastigocoleus</taxon>
    </lineage>
</organism>
<reference evidence="1 2" key="1">
    <citation type="journal article" date="2015" name="Genome Announc.">
        <title>Draft Genome of the Euendolithic (true boring) Cyanobacterium Mastigocoleus testarum strain BC008.</title>
        <authorList>
            <person name="Guida B.S."/>
            <person name="Garcia-Pichel F."/>
        </authorList>
    </citation>
    <scope>NUCLEOTIDE SEQUENCE [LARGE SCALE GENOMIC DNA]</scope>
    <source>
        <strain evidence="1 2">BC008</strain>
    </source>
</reference>
<evidence type="ECO:0000313" key="2">
    <source>
        <dbReference type="Proteomes" id="UP000053372"/>
    </source>
</evidence>
<proteinExistence type="predicted"/>
<keyword evidence="2" id="KW-1185">Reference proteome</keyword>
<dbReference type="Pfam" id="PF14907">
    <property type="entry name" value="NTP_transf_5"/>
    <property type="match status" value="1"/>
</dbReference>
<dbReference type="EMBL" id="LMTZ01000085">
    <property type="protein sequence ID" value="KST67758.1"/>
    <property type="molecule type" value="Genomic_DNA"/>
</dbReference>
<evidence type="ECO:0008006" key="3">
    <source>
        <dbReference type="Google" id="ProtNLM"/>
    </source>
</evidence>
<sequence length="378" mass="44456">MQLLADSDLEKQKINLSRDISPEIELLLYALYPEVEDRTLEEIKVLAQKPIDWKFFLKTAYRHGVAPLLYSRINNNCPEYIPEPVLRELRSIFHANAQNNLFITGELIKILSLLQKQNITVFPYKGPVLANSIYGNVGMRRFCDLDIMVQPKDIFAVKELLISLGYQPKRKMNRAQELAYLRSRNQHTYDFIDEPKKILIEVHWRLGPKVFTDIKPDDFWNNLTPINISNITTLTLPPEYYLPILCVHGSRHIWTKLAWLCDIATLIYTNPNLNWERVIHNSEKWQCKRILFVGLLLTINLFEVNLPPEIYQQIKSDKIIEKIIPLVYAQLFDKVRTSEKFLGKTLYHVQTRERLQDKLLYLQSFIHWFKTTSMGLSI</sequence>
<name>A0A0V7ZTH4_9CYAN</name>
<dbReference type="InterPro" id="IPR039498">
    <property type="entry name" value="NTP_transf_5"/>
</dbReference>
<dbReference type="AlphaFoldDB" id="A0A0V7ZTH4"/>
<evidence type="ECO:0000313" key="1">
    <source>
        <dbReference type="EMBL" id="KST67758.1"/>
    </source>
</evidence>
<comment type="caution">
    <text evidence="1">The sequence shown here is derived from an EMBL/GenBank/DDBJ whole genome shotgun (WGS) entry which is preliminary data.</text>
</comment>
<dbReference type="Proteomes" id="UP000053372">
    <property type="component" value="Unassembled WGS sequence"/>
</dbReference>
<protein>
    <recommendedName>
        <fullName evidence="3">Nucleotidyltransferase</fullName>
    </recommendedName>
</protein>
<gene>
    <name evidence="1" type="ORF">BC008_44235</name>
</gene>
<dbReference type="OrthoDB" id="5366220at2"/>